<dbReference type="Pfam" id="PF00334">
    <property type="entry name" value="NDK"/>
    <property type="match status" value="1"/>
</dbReference>
<organism evidence="9">
    <name type="scientific">Siphoviridae sp. ctHip2</name>
    <dbReference type="NCBI Taxonomy" id="2827830"/>
    <lineage>
        <taxon>Viruses</taxon>
        <taxon>Duplodnaviria</taxon>
        <taxon>Heunggongvirae</taxon>
        <taxon>Uroviricota</taxon>
        <taxon>Caudoviricetes</taxon>
    </lineage>
</organism>
<dbReference type="PROSITE" id="PS51374">
    <property type="entry name" value="NDPK_LIKE"/>
    <property type="match status" value="1"/>
</dbReference>
<comment type="similarity">
    <text evidence="2">Belongs to the NDK family.</text>
</comment>
<dbReference type="PRINTS" id="PR01243">
    <property type="entry name" value="NUCDPKINASE"/>
</dbReference>
<dbReference type="InterPro" id="IPR036850">
    <property type="entry name" value="NDK-like_dom_sf"/>
</dbReference>
<name>A0A8S5RVA3_9CAUD</name>
<dbReference type="EC" id="2.7.4.6" evidence="3"/>
<comment type="cofactor">
    <cofactor evidence="1">
        <name>Mg(2+)</name>
        <dbReference type="ChEBI" id="CHEBI:18420"/>
    </cofactor>
</comment>
<dbReference type="FunFam" id="3.30.70.141:FF:000039">
    <property type="entry name" value="Nucleoside diphosphate kinase B"/>
    <property type="match status" value="1"/>
</dbReference>
<evidence type="ECO:0000256" key="6">
    <source>
        <dbReference type="ARBA" id="ARBA00022777"/>
    </source>
</evidence>
<proteinExistence type="inferred from homology"/>
<dbReference type="GO" id="GO:0006228">
    <property type="term" value="P:UTP biosynthetic process"/>
    <property type="evidence" value="ECO:0007669"/>
    <property type="project" value="InterPro"/>
</dbReference>
<sequence length="136" mass="15197">MLEQTFFIIKPDALERGLVGEIFSRIEKKGLKITKLELVKLNPNKLKAHYNHIVNESFYPELEEYMTKGNSIIGILTGDNAISTWRKMMGATNPREADLGSIRGDLGTITTNGVMKNLVHGSDSVSSATNEINIWF</sequence>
<protein>
    <recommendedName>
        <fullName evidence="3">nucleoside-diphosphate kinase</fullName>
        <ecNumber evidence="3">2.7.4.6</ecNumber>
    </recommendedName>
</protein>
<dbReference type="GO" id="GO:0005524">
    <property type="term" value="F:ATP binding"/>
    <property type="evidence" value="ECO:0007669"/>
    <property type="project" value="UniProtKB-KW"/>
</dbReference>
<evidence type="ECO:0000256" key="3">
    <source>
        <dbReference type="ARBA" id="ARBA00012966"/>
    </source>
</evidence>
<dbReference type="InterPro" id="IPR034907">
    <property type="entry name" value="NDK-like_dom"/>
</dbReference>
<dbReference type="InterPro" id="IPR001564">
    <property type="entry name" value="Nucleoside_diP_kinase"/>
</dbReference>
<evidence type="ECO:0000256" key="7">
    <source>
        <dbReference type="ARBA" id="ARBA00022840"/>
    </source>
</evidence>
<dbReference type="SMART" id="SM00562">
    <property type="entry name" value="NDK"/>
    <property type="match status" value="1"/>
</dbReference>
<dbReference type="InterPro" id="IPR023005">
    <property type="entry name" value="Nucleoside_diP_kinase_AS"/>
</dbReference>
<evidence type="ECO:0000259" key="8">
    <source>
        <dbReference type="SMART" id="SM00562"/>
    </source>
</evidence>
<dbReference type="GO" id="GO:0006183">
    <property type="term" value="P:GTP biosynthetic process"/>
    <property type="evidence" value="ECO:0007669"/>
    <property type="project" value="InterPro"/>
</dbReference>
<accession>A0A8S5RVA3</accession>
<feature type="domain" description="Nucleoside diphosphate kinase-like" evidence="8">
    <location>
        <begin position="2"/>
        <end position="136"/>
    </location>
</feature>
<keyword evidence="5" id="KW-0547">Nucleotide-binding</keyword>
<evidence type="ECO:0000313" key="9">
    <source>
        <dbReference type="EMBL" id="DAF42553.1"/>
    </source>
</evidence>
<dbReference type="EMBL" id="BK032497">
    <property type="protein sequence ID" value="DAF42553.1"/>
    <property type="molecule type" value="Genomic_DNA"/>
</dbReference>
<reference evidence="9" key="1">
    <citation type="journal article" date="2021" name="Proc. Natl. Acad. Sci. U.S.A.">
        <title>A Catalog of Tens of Thousands of Viruses from Human Metagenomes Reveals Hidden Associations with Chronic Diseases.</title>
        <authorList>
            <person name="Tisza M.J."/>
            <person name="Buck C.B."/>
        </authorList>
    </citation>
    <scope>NUCLEOTIDE SEQUENCE</scope>
    <source>
        <strain evidence="9">CtHip2</strain>
    </source>
</reference>
<dbReference type="NCBIfam" id="NF001908">
    <property type="entry name" value="PRK00668.1"/>
    <property type="match status" value="1"/>
</dbReference>
<dbReference type="GO" id="GO:0004550">
    <property type="term" value="F:nucleoside diphosphate kinase activity"/>
    <property type="evidence" value="ECO:0007669"/>
    <property type="project" value="UniProtKB-EC"/>
</dbReference>
<dbReference type="PROSITE" id="PS00469">
    <property type="entry name" value="NDPK"/>
    <property type="match status" value="1"/>
</dbReference>
<keyword evidence="4" id="KW-0808">Transferase</keyword>
<evidence type="ECO:0000256" key="1">
    <source>
        <dbReference type="ARBA" id="ARBA00001946"/>
    </source>
</evidence>
<evidence type="ECO:0000256" key="5">
    <source>
        <dbReference type="ARBA" id="ARBA00022741"/>
    </source>
</evidence>
<keyword evidence="6" id="KW-0418">Kinase</keyword>
<dbReference type="SUPFAM" id="SSF54919">
    <property type="entry name" value="Nucleoside diphosphate kinase, NDK"/>
    <property type="match status" value="1"/>
</dbReference>
<keyword evidence="7" id="KW-0067">ATP-binding</keyword>
<evidence type="ECO:0000256" key="2">
    <source>
        <dbReference type="ARBA" id="ARBA00008142"/>
    </source>
</evidence>
<dbReference type="PANTHER" id="PTHR11349">
    <property type="entry name" value="NUCLEOSIDE DIPHOSPHATE KINASE"/>
    <property type="match status" value="1"/>
</dbReference>
<dbReference type="GO" id="GO:0006241">
    <property type="term" value="P:CTP biosynthetic process"/>
    <property type="evidence" value="ECO:0007669"/>
    <property type="project" value="InterPro"/>
</dbReference>
<evidence type="ECO:0000256" key="4">
    <source>
        <dbReference type="ARBA" id="ARBA00022679"/>
    </source>
</evidence>
<dbReference type="CDD" id="cd04413">
    <property type="entry name" value="NDPk_I"/>
    <property type="match status" value="1"/>
</dbReference>
<dbReference type="Gene3D" id="3.30.70.141">
    <property type="entry name" value="Nucleoside diphosphate kinase-like domain"/>
    <property type="match status" value="1"/>
</dbReference>